<evidence type="ECO:0000256" key="1">
    <source>
        <dbReference type="SAM" id="MobiDB-lite"/>
    </source>
</evidence>
<protein>
    <submittedName>
        <fullName evidence="3">Uncharacterized protein</fullName>
    </submittedName>
</protein>
<comment type="caution">
    <text evidence="3">The sequence shown here is derived from an EMBL/GenBank/DDBJ whole genome shotgun (WGS) entry which is preliminary data.</text>
</comment>
<feature type="transmembrane region" description="Helical" evidence="2">
    <location>
        <begin position="43"/>
        <end position="61"/>
    </location>
</feature>
<accession>A0ABV8LNZ7</accession>
<dbReference type="RefSeq" id="WP_253749918.1">
    <property type="nucleotide sequence ID" value="NZ_JAMZDZ010000001.1"/>
</dbReference>
<keyword evidence="4" id="KW-1185">Reference proteome</keyword>
<keyword evidence="2" id="KW-0472">Membrane</keyword>
<reference evidence="4" key="1">
    <citation type="journal article" date="2019" name="Int. J. Syst. Evol. Microbiol.">
        <title>The Global Catalogue of Microorganisms (GCM) 10K type strain sequencing project: providing services to taxonomists for standard genome sequencing and annotation.</title>
        <authorList>
            <consortium name="The Broad Institute Genomics Platform"/>
            <consortium name="The Broad Institute Genome Sequencing Center for Infectious Disease"/>
            <person name="Wu L."/>
            <person name="Ma J."/>
        </authorList>
    </citation>
    <scope>NUCLEOTIDE SEQUENCE [LARGE SCALE GENOMIC DNA]</scope>
    <source>
        <strain evidence="4">CGMCC 4.7289</strain>
    </source>
</reference>
<evidence type="ECO:0000313" key="3">
    <source>
        <dbReference type="EMBL" id="MFC4132048.1"/>
    </source>
</evidence>
<name>A0ABV8LNZ7_9ACTN</name>
<sequence>MTEDWFTDALREQIGRDEPPLGITARQAIAAGRRKRRAEMLRMATAAMGAGVVLFGATFYFEPFGGGPAAGSCDTAVPTNAPTPLPTGSEFPFGDDLPGVAPSGDVGYSPAPTDLPSESVQPQQPDYPESLSPEQLDRFTCAVRRSVVAALPDTTFAQLRDESWSGPPPLTVGTSTRLNGTAAVLAGAATTDRLGQGSIVIEANHVELRPEADRCTTGSLCSLRTGPHGEVIEVYPTTGDGGMIGYVLYVYTGQTAVVARTHNTPDVEGRWPVSRPTPPVTLDQLITIACDPDLVLWP</sequence>
<dbReference type="EMBL" id="JBHSAY010000008">
    <property type="protein sequence ID" value="MFC4132048.1"/>
    <property type="molecule type" value="Genomic_DNA"/>
</dbReference>
<feature type="region of interest" description="Disordered" evidence="1">
    <location>
        <begin position="80"/>
        <end position="131"/>
    </location>
</feature>
<dbReference type="Proteomes" id="UP001595816">
    <property type="component" value="Unassembled WGS sequence"/>
</dbReference>
<evidence type="ECO:0000256" key="2">
    <source>
        <dbReference type="SAM" id="Phobius"/>
    </source>
</evidence>
<keyword evidence="2" id="KW-1133">Transmembrane helix</keyword>
<keyword evidence="2" id="KW-0812">Transmembrane</keyword>
<gene>
    <name evidence="3" type="ORF">ACFOZ4_15670</name>
</gene>
<proteinExistence type="predicted"/>
<evidence type="ECO:0000313" key="4">
    <source>
        <dbReference type="Proteomes" id="UP001595816"/>
    </source>
</evidence>
<organism evidence="3 4">
    <name type="scientific">Hamadaea flava</name>
    <dbReference type="NCBI Taxonomy" id="1742688"/>
    <lineage>
        <taxon>Bacteria</taxon>
        <taxon>Bacillati</taxon>
        <taxon>Actinomycetota</taxon>
        <taxon>Actinomycetes</taxon>
        <taxon>Micromonosporales</taxon>
        <taxon>Micromonosporaceae</taxon>
        <taxon>Hamadaea</taxon>
    </lineage>
</organism>